<dbReference type="EMBL" id="CAJVQC010013803">
    <property type="protein sequence ID" value="CAG8651347.1"/>
    <property type="molecule type" value="Genomic_DNA"/>
</dbReference>
<gene>
    <name evidence="1" type="ORF">RPERSI_LOCUS7883</name>
</gene>
<evidence type="ECO:0000313" key="2">
    <source>
        <dbReference type="Proteomes" id="UP000789920"/>
    </source>
</evidence>
<comment type="caution">
    <text evidence="1">The sequence shown here is derived from an EMBL/GenBank/DDBJ whole genome shotgun (WGS) entry which is preliminary data.</text>
</comment>
<feature type="non-terminal residue" evidence="1">
    <location>
        <position position="1"/>
    </location>
</feature>
<dbReference type="Proteomes" id="UP000789920">
    <property type="component" value="Unassembled WGS sequence"/>
</dbReference>
<protein>
    <submittedName>
        <fullName evidence="1">16832_t:CDS:1</fullName>
    </submittedName>
</protein>
<evidence type="ECO:0000313" key="1">
    <source>
        <dbReference type="EMBL" id="CAG8651347.1"/>
    </source>
</evidence>
<name>A0ACA9NER1_9GLOM</name>
<proteinExistence type="predicted"/>
<reference evidence="1" key="1">
    <citation type="submission" date="2021-06" db="EMBL/GenBank/DDBJ databases">
        <authorList>
            <person name="Kallberg Y."/>
            <person name="Tangrot J."/>
            <person name="Rosling A."/>
        </authorList>
    </citation>
    <scope>NUCLEOTIDE SEQUENCE</scope>
    <source>
        <strain evidence="1">MA461A</strain>
    </source>
</reference>
<keyword evidence="2" id="KW-1185">Reference proteome</keyword>
<sequence>LTENIRQLKADKEQLETENSQLKLELGLLKGTELSTLATKLAKVRGKSKARKAQLGDLDSKLKQTELTILSLGRDNEHLIEVKKSLETKVNELTKQEECLEADKLELEAKLETAEKQISELTEVKSELETKLDQEKDHLNDLNSDEETKQETIKQQLTKIEELEKQKKIIEGTLEKTSQESQTLQKQLDEKTRELKEVKDKLAQKEAEIKKIKEGELADLENKIEILRSEELNETEKKHCCDFFNNTRQVIIERNSLKQELSSSPTSIEKLEKTIAEFKTQCEETNQLLEIANNEKSILENQQAEFKKNMGDLTDKIVGLEKLLEDKNAYLNKLENKDTQQKSIKDLEDKVNKLDSGQFTEEEKKVASKMKELIIKLGTFNQTDFTPSLNLLKSEKQLINYPNLTDLPFQLRNLGETIDCQISNFNKEKKHLENIIAKKDAEIKTNTSNRQAEKSKLNGQISTLNSQVSNLRSEANRASGLQSQVYSLQSQLSSLRSKSVDNQTQCEIDIVKRFTIIESDRGNYYRKFLLFNGHAAFDIGDRNYSANLNKVNVEFSRKKAIILKHLEEHSIDNRNKKNGISSDLINAKREELKNLNIEPVSVAKFFYEKGAKNIALIQRLIYLAFLKVLQEKNILLFAEE</sequence>
<accession>A0ACA9NER1</accession>
<organism evidence="1 2">
    <name type="scientific">Racocetra persica</name>
    <dbReference type="NCBI Taxonomy" id="160502"/>
    <lineage>
        <taxon>Eukaryota</taxon>
        <taxon>Fungi</taxon>
        <taxon>Fungi incertae sedis</taxon>
        <taxon>Mucoromycota</taxon>
        <taxon>Glomeromycotina</taxon>
        <taxon>Glomeromycetes</taxon>
        <taxon>Diversisporales</taxon>
        <taxon>Gigasporaceae</taxon>
        <taxon>Racocetra</taxon>
    </lineage>
</organism>